<evidence type="ECO:0000256" key="3">
    <source>
        <dbReference type="ARBA" id="ARBA00022837"/>
    </source>
</evidence>
<dbReference type="InterPro" id="IPR038081">
    <property type="entry name" value="CalX-like_sf"/>
</dbReference>
<dbReference type="GO" id="GO:0007154">
    <property type="term" value="P:cell communication"/>
    <property type="evidence" value="ECO:0007669"/>
    <property type="project" value="InterPro"/>
</dbReference>
<dbReference type="AlphaFoldDB" id="A0A4Z2ESD9"/>
<gene>
    <name evidence="5" type="primary">SLC8A1_0</name>
    <name evidence="5" type="ORF">EYF80_058122</name>
</gene>
<name>A0A4Z2ESD9_9TELE</name>
<sequence length="106" mass="11579">MRLSNIDPCGGDHGVKGHWNIDPCGGDHGVKGHWNIDPCGGDHGVKGHWNIDTKTIQINIIDDEEYEKNKNFFLEMGAPTLLEMSGRKGGGVAFPCRSPSHITNDL</sequence>
<dbReference type="OrthoDB" id="9947707at2759"/>
<evidence type="ECO:0000259" key="4">
    <source>
        <dbReference type="Pfam" id="PF03160"/>
    </source>
</evidence>
<dbReference type="Gene3D" id="2.60.40.2030">
    <property type="match status" value="1"/>
</dbReference>
<protein>
    <submittedName>
        <fullName evidence="5">Sodium/calcium exchanger 1</fullName>
    </submittedName>
</protein>
<comment type="caution">
    <text evidence="5">The sequence shown here is derived from an EMBL/GenBank/DDBJ whole genome shotgun (WGS) entry which is preliminary data.</text>
</comment>
<dbReference type="InterPro" id="IPR003644">
    <property type="entry name" value="Calx_beta"/>
</dbReference>
<keyword evidence="6" id="KW-1185">Reference proteome</keyword>
<organism evidence="5 6">
    <name type="scientific">Liparis tanakae</name>
    <name type="common">Tanaka's snailfish</name>
    <dbReference type="NCBI Taxonomy" id="230148"/>
    <lineage>
        <taxon>Eukaryota</taxon>
        <taxon>Metazoa</taxon>
        <taxon>Chordata</taxon>
        <taxon>Craniata</taxon>
        <taxon>Vertebrata</taxon>
        <taxon>Euteleostomi</taxon>
        <taxon>Actinopterygii</taxon>
        <taxon>Neopterygii</taxon>
        <taxon>Teleostei</taxon>
        <taxon>Neoteleostei</taxon>
        <taxon>Acanthomorphata</taxon>
        <taxon>Eupercaria</taxon>
        <taxon>Perciformes</taxon>
        <taxon>Cottioidei</taxon>
        <taxon>Cottales</taxon>
        <taxon>Liparidae</taxon>
        <taxon>Liparis</taxon>
    </lineage>
</organism>
<keyword evidence="3" id="KW-0106">Calcium</keyword>
<accession>A0A4Z2ESD9</accession>
<feature type="domain" description="Calx-beta" evidence="4">
    <location>
        <begin position="52"/>
        <end position="84"/>
    </location>
</feature>
<dbReference type="Pfam" id="PF03160">
    <property type="entry name" value="Calx-beta"/>
    <property type="match status" value="1"/>
</dbReference>
<dbReference type="GO" id="GO:0016020">
    <property type="term" value="C:membrane"/>
    <property type="evidence" value="ECO:0007669"/>
    <property type="project" value="InterPro"/>
</dbReference>
<dbReference type="EMBL" id="SRLO01003208">
    <property type="protein sequence ID" value="TNN31718.1"/>
    <property type="molecule type" value="Genomic_DNA"/>
</dbReference>
<keyword evidence="1" id="KW-0732">Signal</keyword>
<dbReference type="Proteomes" id="UP000314294">
    <property type="component" value="Unassembled WGS sequence"/>
</dbReference>
<proteinExistence type="predicted"/>
<evidence type="ECO:0000313" key="5">
    <source>
        <dbReference type="EMBL" id="TNN31718.1"/>
    </source>
</evidence>
<dbReference type="SUPFAM" id="SSF141072">
    <property type="entry name" value="CalX-like"/>
    <property type="match status" value="1"/>
</dbReference>
<keyword evidence="2" id="KW-0677">Repeat</keyword>
<evidence type="ECO:0000256" key="2">
    <source>
        <dbReference type="ARBA" id="ARBA00022737"/>
    </source>
</evidence>
<reference evidence="5 6" key="1">
    <citation type="submission" date="2019-03" db="EMBL/GenBank/DDBJ databases">
        <title>First draft genome of Liparis tanakae, snailfish: a comprehensive survey of snailfish specific genes.</title>
        <authorList>
            <person name="Kim W."/>
            <person name="Song I."/>
            <person name="Jeong J.-H."/>
            <person name="Kim D."/>
            <person name="Kim S."/>
            <person name="Ryu S."/>
            <person name="Song J.Y."/>
            <person name="Lee S.K."/>
        </authorList>
    </citation>
    <scope>NUCLEOTIDE SEQUENCE [LARGE SCALE GENOMIC DNA]</scope>
    <source>
        <tissue evidence="5">Muscle</tissue>
    </source>
</reference>
<evidence type="ECO:0000313" key="6">
    <source>
        <dbReference type="Proteomes" id="UP000314294"/>
    </source>
</evidence>
<evidence type="ECO:0000256" key="1">
    <source>
        <dbReference type="ARBA" id="ARBA00022729"/>
    </source>
</evidence>